<gene>
    <name evidence="2" type="ORF">AURDEDRAFT_117122</name>
</gene>
<proteinExistence type="predicted"/>
<feature type="region of interest" description="Disordered" evidence="1">
    <location>
        <begin position="52"/>
        <end position="78"/>
    </location>
</feature>
<dbReference type="AlphaFoldDB" id="J0D937"/>
<dbReference type="Proteomes" id="UP000006514">
    <property type="component" value="Unassembled WGS sequence"/>
</dbReference>
<name>J0D937_AURST</name>
<protein>
    <submittedName>
        <fullName evidence="2">Uncharacterized protein</fullName>
    </submittedName>
</protein>
<feature type="region of interest" description="Disordered" evidence="1">
    <location>
        <begin position="199"/>
        <end position="255"/>
    </location>
</feature>
<feature type="compositionally biased region" description="Pro residues" evidence="1">
    <location>
        <begin position="160"/>
        <end position="170"/>
    </location>
</feature>
<evidence type="ECO:0000313" key="2">
    <source>
        <dbReference type="EMBL" id="EJD36271.1"/>
    </source>
</evidence>
<organism evidence="2 3">
    <name type="scientific">Auricularia subglabra (strain TFB-10046 / SS5)</name>
    <name type="common">White-rot fungus</name>
    <name type="synonym">Auricularia delicata (strain TFB10046)</name>
    <dbReference type="NCBI Taxonomy" id="717982"/>
    <lineage>
        <taxon>Eukaryota</taxon>
        <taxon>Fungi</taxon>
        <taxon>Dikarya</taxon>
        <taxon>Basidiomycota</taxon>
        <taxon>Agaricomycotina</taxon>
        <taxon>Agaricomycetes</taxon>
        <taxon>Auriculariales</taxon>
        <taxon>Auriculariaceae</taxon>
        <taxon>Auricularia</taxon>
    </lineage>
</organism>
<dbReference type="EMBL" id="JH687866">
    <property type="protein sequence ID" value="EJD36271.1"/>
    <property type="molecule type" value="Genomic_DNA"/>
</dbReference>
<dbReference type="KEGG" id="adl:AURDEDRAFT_117122"/>
<feature type="compositionally biased region" description="Basic and acidic residues" evidence="1">
    <location>
        <begin position="288"/>
        <end position="299"/>
    </location>
</feature>
<keyword evidence="3" id="KW-1185">Reference proteome</keyword>
<accession>J0D937</accession>
<feature type="region of interest" description="Disordered" evidence="1">
    <location>
        <begin position="288"/>
        <end position="326"/>
    </location>
</feature>
<reference evidence="3" key="1">
    <citation type="journal article" date="2012" name="Science">
        <title>The Paleozoic origin of enzymatic lignin decomposition reconstructed from 31 fungal genomes.</title>
        <authorList>
            <person name="Floudas D."/>
            <person name="Binder M."/>
            <person name="Riley R."/>
            <person name="Barry K."/>
            <person name="Blanchette R.A."/>
            <person name="Henrissat B."/>
            <person name="Martinez A.T."/>
            <person name="Otillar R."/>
            <person name="Spatafora J.W."/>
            <person name="Yadav J.S."/>
            <person name="Aerts A."/>
            <person name="Benoit I."/>
            <person name="Boyd A."/>
            <person name="Carlson A."/>
            <person name="Copeland A."/>
            <person name="Coutinho P.M."/>
            <person name="de Vries R.P."/>
            <person name="Ferreira P."/>
            <person name="Findley K."/>
            <person name="Foster B."/>
            <person name="Gaskell J."/>
            <person name="Glotzer D."/>
            <person name="Gorecki P."/>
            <person name="Heitman J."/>
            <person name="Hesse C."/>
            <person name="Hori C."/>
            <person name="Igarashi K."/>
            <person name="Jurgens J.A."/>
            <person name="Kallen N."/>
            <person name="Kersten P."/>
            <person name="Kohler A."/>
            <person name="Kuees U."/>
            <person name="Kumar T.K.A."/>
            <person name="Kuo A."/>
            <person name="LaButti K."/>
            <person name="Larrondo L.F."/>
            <person name="Lindquist E."/>
            <person name="Ling A."/>
            <person name="Lombard V."/>
            <person name="Lucas S."/>
            <person name="Lundell T."/>
            <person name="Martin R."/>
            <person name="McLaughlin D.J."/>
            <person name="Morgenstern I."/>
            <person name="Morin E."/>
            <person name="Murat C."/>
            <person name="Nagy L.G."/>
            <person name="Nolan M."/>
            <person name="Ohm R.A."/>
            <person name="Patyshakuliyeva A."/>
            <person name="Rokas A."/>
            <person name="Ruiz-Duenas F.J."/>
            <person name="Sabat G."/>
            <person name="Salamov A."/>
            <person name="Samejima M."/>
            <person name="Schmutz J."/>
            <person name="Slot J.C."/>
            <person name="St John F."/>
            <person name="Stenlid J."/>
            <person name="Sun H."/>
            <person name="Sun S."/>
            <person name="Syed K."/>
            <person name="Tsang A."/>
            <person name="Wiebenga A."/>
            <person name="Young D."/>
            <person name="Pisabarro A."/>
            <person name="Eastwood D.C."/>
            <person name="Martin F."/>
            <person name="Cullen D."/>
            <person name="Grigoriev I.V."/>
            <person name="Hibbett D.S."/>
        </authorList>
    </citation>
    <scope>NUCLEOTIDE SEQUENCE [LARGE SCALE GENOMIC DNA]</scope>
    <source>
        <strain evidence="3">TFB10046</strain>
    </source>
</reference>
<feature type="region of interest" description="Disordered" evidence="1">
    <location>
        <begin position="153"/>
        <end position="187"/>
    </location>
</feature>
<sequence>MDVDDVEPKTVVDRFFAVLAEERRGISFEELSGDWTWDKILRRVIALRAKQRGNPASSVAATPRSSRAPSETPSMRVPDFTPQVGFGAARLYPHLAGRVQALKRPDFDAAMGTPQRNGVPAHGTFEFPRKVNAGLTDVPPQLVGLAPRYNTPARPQAAINPPPAFMPPSTPQRTVASVPDAPPSTAKRMMGYLSSWLGVAKPQPQPQRPARVGLPPPPPHRPRNVATPPRKLGERQKAPTVPLHAPPPVIREPTPEVLHPRDSVELQHATPVRHEQERVVPHKDTVDLQHAEPVRHEPVRPPNPREMVELNHVSPPPSTRKMPGPTVGAMRNRTASGGSVKDMVKNFDALAQEKERRRNADLEAATAKMRRTKSLQGLSTLAQAPLARTASVSGIPRPAWR</sequence>
<evidence type="ECO:0000313" key="3">
    <source>
        <dbReference type="Proteomes" id="UP000006514"/>
    </source>
</evidence>
<dbReference type="InParanoid" id="J0D937"/>
<dbReference type="OrthoDB" id="3258279at2759"/>
<evidence type="ECO:0000256" key="1">
    <source>
        <dbReference type="SAM" id="MobiDB-lite"/>
    </source>
</evidence>
<feature type="compositionally biased region" description="Polar residues" evidence="1">
    <location>
        <begin position="54"/>
        <end position="73"/>
    </location>
</feature>